<sequence length="265" mass="28965">MLQPITYLDFSYLRNLVRKTILVPVEKTFCDAHMARDGSEVEATATLTLGRHAWDLCLEHDVTFGRYLVDALGVPGEAVAEPEAVPDDDEPLSVVAADEKHDDQVQEERPDGDATEPDGPSVVVTGDVPGYSWDDARDAVRNAGYRVVGRADESTVLIICGEGAERNATKLRDAAERSLPVMDVRTPGRFRDAVGSGKFTGGDPLPEPAKVGPKVMSERERNRVIRAWARENGWPNLSAQGRVPMHVRHCWDLAQQDAEGKAVAA</sequence>
<dbReference type="InterPro" id="IPR036625">
    <property type="entry name" value="E3-bd_dom_sf"/>
</dbReference>
<evidence type="ECO:0000256" key="1">
    <source>
        <dbReference type="SAM" id="MobiDB-lite"/>
    </source>
</evidence>
<evidence type="ECO:0000313" key="3">
    <source>
        <dbReference type="Proteomes" id="UP001596222"/>
    </source>
</evidence>
<gene>
    <name evidence="2" type="ORF">ACFPP6_25760</name>
</gene>
<dbReference type="Gene3D" id="4.10.320.10">
    <property type="entry name" value="E3-binding domain"/>
    <property type="match status" value="1"/>
</dbReference>
<evidence type="ECO:0000313" key="2">
    <source>
        <dbReference type="EMBL" id="MFC5148081.1"/>
    </source>
</evidence>
<feature type="compositionally biased region" description="Basic and acidic residues" evidence="1">
    <location>
        <begin position="98"/>
        <end position="112"/>
    </location>
</feature>
<dbReference type="EMBL" id="JBHSKJ010000016">
    <property type="protein sequence ID" value="MFC5148081.1"/>
    <property type="molecule type" value="Genomic_DNA"/>
</dbReference>
<proteinExistence type="predicted"/>
<dbReference type="InterPro" id="IPR036420">
    <property type="entry name" value="BRCT_dom_sf"/>
</dbReference>
<protein>
    <recommendedName>
        <fullName evidence="4">Lsr2 protein</fullName>
    </recommendedName>
</protein>
<comment type="caution">
    <text evidence="2">The sequence shown here is derived from an EMBL/GenBank/DDBJ whole genome shotgun (WGS) entry which is preliminary data.</text>
</comment>
<feature type="region of interest" description="Disordered" evidence="1">
    <location>
        <begin position="189"/>
        <end position="217"/>
    </location>
</feature>
<dbReference type="Gene3D" id="3.40.50.10190">
    <property type="entry name" value="BRCT domain"/>
    <property type="match status" value="1"/>
</dbReference>
<reference evidence="3" key="1">
    <citation type="journal article" date="2019" name="Int. J. Syst. Evol. Microbiol.">
        <title>The Global Catalogue of Microorganisms (GCM) 10K type strain sequencing project: providing services to taxonomists for standard genome sequencing and annotation.</title>
        <authorList>
            <consortium name="The Broad Institute Genomics Platform"/>
            <consortium name="The Broad Institute Genome Sequencing Center for Infectious Disease"/>
            <person name="Wu L."/>
            <person name="Ma J."/>
        </authorList>
    </citation>
    <scope>NUCLEOTIDE SEQUENCE [LARGE SCALE GENOMIC DNA]</scope>
    <source>
        <strain evidence="3">CGMCC 4.1641</strain>
    </source>
</reference>
<evidence type="ECO:0008006" key="4">
    <source>
        <dbReference type="Google" id="ProtNLM"/>
    </source>
</evidence>
<name>A0ABW0A524_9ACTN</name>
<feature type="region of interest" description="Disordered" evidence="1">
    <location>
        <begin position="98"/>
        <end position="129"/>
    </location>
</feature>
<dbReference type="Proteomes" id="UP001596222">
    <property type="component" value="Unassembled WGS sequence"/>
</dbReference>
<accession>A0ABW0A524</accession>
<dbReference type="RefSeq" id="WP_382046842.1">
    <property type="nucleotide sequence ID" value="NZ_JBHSKJ010000016.1"/>
</dbReference>
<organism evidence="2 3">
    <name type="scientific">Streptomyces aureoversilis</name>
    <dbReference type="NCBI Taxonomy" id="67277"/>
    <lineage>
        <taxon>Bacteria</taxon>
        <taxon>Bacillati</taxon>
        <taxon>Actinomycetota</taxon>
        <taxon>Actinomycetes</taxon>
        <taxon>Kitasatosporales</taxon>
        <taxon>Streptomycetaceae</taxon>
        <taxon>Streptomyces</taxon>
    </lineage>
</organism>
<keyword evidence="3" id="KW-1185">Reference proteome</keyword>